<evidence type="ECO:0000313" key="2">
    <source>
        <dbReference type="Proteomes" id="UP001501231"/>
    </source>
</evidence>
<accession>A0ABN3JWG5</accession>
<dbReference type="SUPFAM" id="SSF51735">
    <property type="entry name" value="NAD(P)-binding Rossmann-fold domains"/>
    <property type="match status" value="1"/>
</dbReference>
<dbReference type="InterPro" id="IPR036291">
    <property type="entry name" value="NAD(P)-bd_dom_sf"/>
</dbReference>
<proteinExistence type="predicted"/>
<dbReference type="PROSITE" id="PS00061">
    <property type="entry name" value="ADH_SHORT"/>
    <property type="match status" value="1"/>
</dbReference>
<evidence type="ECO:0008006" key="3">
    <source>
        <dbReference type="Google" id="ProtNLM"/>
    </source>
</evidence>
<evidence type="ECO:0000313" key="1">
    <source>
        <dbReference type="EMBL" id="GAA2442148.1"/>
    </source>
</evidence>
<dbReference type="EMBL" id="BAAARW010000026">
    <property type="protein sequence ID" value="GAA2442148.1"/>
    <property type="molecule type" value="Genomic_DNA"/>
</dbReference>
<protein>
    <recommendedName>
        <fullName evidence="3">SDR family NAD(P)-dependent oxidoreductase</fullName>
    </recommendedName>
</protein>
<dbReference type="Proteomes" id="UP001501231">
    <property type="component" value="Unassembled WGS sequence"/>
</dbReference>
<dbReference type="Gene3D" id="3.40.50.720">
    <property type="entry name" value="NAD(P)-binding Rossmann-like Domain"/>
    <property type="match status" value="1"/>
</dbReference>
<organism evidence="1 2">
    <name type="scientific">Actinomadura vinacea</name>
    <dbReference type="NCBI Taxonomy" id="115336"/>
    <lineage>
        <taxon>Bacteria</taxon>
        <taxon>Bacillati</taxon>
        <taxon>Actinomycetota</taxon>
        <taxon>Actinomycetes</taxon>
        <taxon>Streptosporangiales</taxon>
        <taxon>Thermomonosporaceae</taxon>
        <taxon>Actinomadura</taxon>
    </lineage>
</organism>
<dbReference type="InterPro" id="IPR020904">
    <property type="entry name" value="Sc_DH/Rdtase_CS"/>
</dbReference>
<name>A0ABN3JWG5_9ACTN</name>
<gene>
    <name evidence="1" type="ORF">GCM10010191_68090</name>
</gene>
<sequence length="110" mass="11702">MCRTPAIPSVEGMTDIADDAAVEGDETWGGYGATKAALEQLSRVLAAEEPDLGVWWADPGEMRTEMLRAAGEDVAAAAPPEEAAAALHRLITGRRHPSGRYRAADLADER</sequence>
<keyword evidence="2" id="KW-1185">Reference proteome</keyword>
<comment type="caution">
    <text evidence="1">The sequence shown here is derived from an EMBL/GenBank/DDBJ whole genome shotgun (WGS) entry which is preliminary data.</text>
</comment>
<reference evidence="2" key="1">
    <citation type="journal article" date="2019" name="Int. J. Syst. Evol. Microbiol.">
        <title>The Global Catalogue of Microorganisms (GCM) 10K type strain sequencing project: providing services to taxonomists for standard genome sequencing and annotation.</title>
        <authorList>
            <consortium name="The Broad Institute Genomics Platform"/>
            <consortium name="The Broad Institute Genome Sequencing Center for Infectious Disease"/>
            <person name="Wu L."/>
            <person name="Ma J."/>
        </authorList>
    </citation>
    <scope>NUCLEOTIDE SEQUENCE [LARGE SCALE GENOMIC DNA]</scope>
    <source>
        <strain evidence="2">JCM 3325</strain>
    </source>
</reference>